<name>A0A1J1E9U7_9FLAO</name>
<organism evidence="2 3">
    <name type="scientific">Ichthyobacterium seriolicida</name>
    <dbReference type="NCBI Taxonomy" id="242600"/>
    <lineage>
        <taxon>Bacteria</taxon>
        <taxon>Pseudomonadati</taxon>
        <taxon>Bacteroidota</taxon>
        <taxon>Flavobacteriia</taxon>
        <taxon>Flavobacteriales</taxon>
        <taxon>Ichthyobacteriaceae</taxon>
        <taxon>Ichthyobacterium</taxon>
    </lineage>
</organism>
<dbReference type="AlphaFoldDB" id="A0A1J1E9U7"/>
<protein>
    <recommendedName>
        <fullName evidence="1">DUF4954 domain-containing protein</fullName>
    </recommendedName>
</protein>
<dbReference type="InterPro" id="IPR032533">
    <property type="entry name" value="DUF4954"/>
</dbReference>
<dbReference type="RefSeq" id="WP_096685873.1">
    <property type="nucleotide sequence ID" value="NZ_AP014564.1"/>
</dbReference>
<dbReference type="KEGG" id="ise:JBKA6_0678"/>
<proteinExistence type="predicted"/>
<evidence type="ECO:0000313" key="3">
    <source>
        <dbReference type="Proteomes" id="UP000243197"/>
    </source>
</evidence>
<dbReference type="Proteomes" id="UP000243197">
    <property type="component" value="Chromosome"/>
</dbReference>
<evidence type="ECO:0000313" key="2">
    <source>
        <dbReference type="EMBL" id="BAV94691.1"/>
    </source>
</evidence>
<dbReference type="Pfam" id="PF16314">
    <property type="entry name" value="DUF4954"/>
    <property type="match status" value="1"/>
</dbReference>
<evidence type="ECO:0000259" key="1">
    <source>
        <dbReference type="Pfam" id="PF16314"/>
    </source>
</evidence>
<reference evidence="2 3" key="1">
    <citation type="submission" date="2014-03" db="EMBL/GenBank/DDBJ databases">
        <title>complete genome sequence of Flavobacteriaceae bacterium JBKA-6.</title>
        <authorList>
            <person name="Takano T."/>
            <person name="Nakamura Y."/>
            <person name="Takuma S."/>
            <person name="Yasuike M."/>
            <person name="Matsuyama T."/>
            <person name="Sakai T."/>
            <person name="Fujiwara A."/>
            <person name="Kimoto K."/>
            <person name="Fukuda Y."/>
            <person name="Kondo H."/>
            <person name="Hirono I."/>
            <person name="Nakayasu C."/>
        </authorList>
    </citation>
    <scope>NUCLEOTIDE SEQUENCE [LARGE SCALE GENOMIC DNA]</scope>
    <source>
        <strain evidence="2 3">JBKA-6</strain>
    </source>
</reference>
<dbReference type="EMBL" id="AP014564">
    <property type="protein sequence ID" value="BAV94691.1"/>
    <property type="molecule type" value="Genomic_DNA"/>
</dbReference>
<gene>
    <name evidence="2" type="ORF">JBKA6_0678</name>
</gene>
<accession>A0A1J1E9U7</accession>
<dbReference type="OrthoDB" id="9814955at2"/>
<feature type="domain" description="DUF4954" evidence="1">
    <location>
        <begin position="41"/>
        <end position="484"/>
    </location>
</feature>
<sequence>MSLVKKSYAVKLGYDFITEEYLPKGKDEYYIRDESIDIDHYRTLSKGEIESLIKNGNESNNWEDIFVSEGFNASMVKNCKFYGKIRIGILEDCHLEYSTLKVPVGLYDSMIISCDIGDNVSISNVQYLSHYKIANEVILSNLGNIHTSNHSKFGNGILKEGEQEHVRIWLEICNESKGRAVLPFDGMLSADAYIWSKYRDRDVLMSKLKGLTNNRYSDKRGHYGTIGNGVVIRNSHSIQDTKIGDHAYIKGVNKIKNTTINSSMIAPSQIGEGVEMVNGIVGYGCRVFYGVKAVRFIMDDHSTLKYGARLINSYLGGNSTISCCEVLNSLIFNGHEQHHNNSFLCASLVMGQSNIAAGVTIGSNHNSRANDGEIIANRGFWPALCVNLKHNSKFASFCLVSKGSYPHELRIDFPFSLVANDERENSLKIIPAYWFLYNFYALERNCKKMYQRDKRVQKRQNIEFDYLAPDTIDEIFSAIEKLEEYIDLAIERSGIVCCDSSDKSKIKKEYLESSKHENLYLEILAEDVENSTRKVHILKVKESYKIYKDLILLYSVKTICKYFYTQVEDFGDILEFIKSTNLTHQYDKWKNIGGQLMKESDVEDIISEIENGKLESWEAIHDKYSLLGEGYLKHKFEHAVISLLKLLEIQMSSDLNADIWNNSVKRAISVQEYLCDSVISSREKDYTNPYRKMVYDNTKEMNNTLGELNQNSVIISVKEETESIKQMFLNSMC</sequence>
<keyword evidence="3" id="KW-1185">Reference proteome</keyword>